<sequence length="462" mass="53822">MSDDSFQVISAPSRLTDRDSAHCESCAEEREERIPTQSTTPPNGDARSVASSLYSTTLQQEIETTWILNHYIPFLDNLKGEKFFIKYHEGENSLEKDLSLATSEREKHYRIYEAIRNSLRDIDFYDTVTNLELQTIDGRLRIHITEDADEVICYPTMQDIGHLHCRLVHERDLVFESHLSGFVYKVRHAKRVLVKKEIPRQDTVDGFLYEVEVLDKLRASPNIINLYGVVIDDADHVKALLVDFAEQGSLVDVIRYTTEYGGSIDWRLRERWARQIVRGISDAHEAGFVHANLTLSSIVIDESQSARVINFDRRRCPPEWEAPEASTPTEYSRRMWMYIGVKFDLFQLGMILWALATMECEPEARRRPLRLGEDTRVPEWYRHIVHTCLHESPRRRLHARWMPRQSASMITIWLWLKSKIGSIRSRLQRLAAGATRKKYQPMLWGCMFPAIVYSEAENAYWS</sequence>
<dbReference type="GO" id="GO:0005737">
    <property type="term" value="C:cytoplasm"/>
    <property type="evidence" value="ECO:0007669"/>
    <property type="project" value="TreeGrafter"/>
</dbReference>
<dbReference type="Pfam" id="PF00069">
    <property type="entry name" value="Pkinase"/>
    <property type="match status" value="1"/>
</dbReference>
<dbReference type="PROSITE" id="PS50011">
    <property type="entry name" value="PROTEIN_KINASE_DOM"/>
    <property type="match status" value="1"/>
</dbReference>
<dbReference type="Gene3D" id="1.10.510.10">
    <property type="entry name" value="Transferase(Phosphotransferase) domain 1"/>
    <property type="match status" value="1"/>
</dbReference>
<feature type="domain" description="Protein kinase" evidence="2">
    <location>
        <begin position="169"/>
        <end position="414"/>
    </location>
</feature>
<keyword evidence="4" id="KW-1185">Reference proteome</keyword>
<dbReference type="InterPro" id="IPR050167">
    <property type="entry name" value="Ser_Thr_protein_kinase"/>
</dbReference>
<protein>
    <submittedName>
        <fullName evidence="3">Kinase-like domain-containing protein</fullName>
    </submittedName>
</protein>
<feature type="compositionally biased region" description="Polar residues" evidence="1">
    <location>
        <begin position="1"/>
        <end position="10"/>
    </location>
</feature>
<accession>A0A136II79</accession>
<dbReference type="Proteomes" id="UP000070501">
    <property type="component" value="Unassembled WGS sequence"/>
</dbReference>
<keyword evidence="3" id="KW-0418">Kinase</keyword>
<name>A0A136II79_9PEZI</name>
<gene>
    <name evidence="3" type="ORF">Micbo1qcDRAFT_181441</name>
</gene>
<dbReference type="AlphaFoldDB" id="A0A136II79"/>
<evidence type="ECO:0000259" key="2">
    <source>
        <dbReference type="PROSITE" id="PS50011"/>
    </source>
</evidence>
<feature type="region of interest" description="Disordered" evidence="1">
    <location>
        <begin position="1"/>
        <end position="48"/>
    </location>
</feature>
<dbReference type="GO" id="GO:0005524">
    <property type="term" value="F:ATP binding"/>
    <property type="evidence" value="ECO:0007669"/>
    <property type="project" value="InterPro"/>
</dbReference>
<dbReference type="InterPro" id="IPR011009">
    <property type="entry name" value="Kinase-like_dom_sf"/>
</dbReference>
<organism evidence="3 4">
    <name type="scientific">Microdochium bolleyi</name>
    <dbReference type="NCBI Taxonomy" id="196109"/>
    <lineage>
        <taxon>Eukaryota</taxon>
        <taxon>Fungi</taxon>
        <taxon>Dikarya</taxon>
        <taxon>Ascomycota</taxon>
        <taxon>Pezizomycotina</taxon>
        <taxon>Sordariomycetes</taxon>
        <taxon>Xylariomycetidae</taxon>
        <taxon>Xylariales</taxon>
        <taxon>Microdochiaceae</taxon>
        <taxon>Microdochium</taxon>
    </lineage>
</organism>
<dbReference type="PANTHER" id="PTHR23257:SF963">
    <property type="entry name" value="AT08303P"/>
    <property type="match status" value="1"/>
</dbReference>
<evidence type="ECO:0000256" key="1">
    <source>
        <dbReference type="SAM" id="MobiDB-lite"/>
    </source>
</evidence>
<dbReference type="InterPro" id="IPR000719">
    <property type="entry name" value="Prot_kinase_dom"/>
</dbReference>
<evidence type="ECO:0000313" key="4">
    <source>
        <dbReference type="Proteomes" id="UP000070501"/>
    </source>
</evidence>
<dbReference type="STRING" id="196109.A0A136II79"/>
<keyword evidence="3" id="KW-0808">Transferase</keyword>
<evidence type="ECO:0000313" key="3">
    <source>
        <dbReference type="EMBL" id="KXJ84686.1"/>
    </source>
</evidence>
<reference evidence="4" key="1">
    <citation type="submission" date="2016-02" db="EMBL/GenBank/DDBJ databases">
        <title>Draft genome sequence of Microdochium bolleyi, a fungal endophyte of beachgrass.</title>
        <authorList>
            <consortium name="DOE Joint Genome Institute"/>
            <person name="David A.S."/>
            <person name="May G."/>
            <person name="Haridas S."/>
            <person name="Lim J."/>
            <person name="Wang M."/>
            <person name="Labutti K."/>
            <person name="Lipzen A."/>
            <person name="Barry K."/>
            <person name="Grigoriev I.V."/>
        </authorList>
    </citation>
    <scope>NUCLEOTIDE SEQUENCE [LARGE SCALE GENOMIC DNA]</scope>
    <source>
        <strain evidence="4">J235TASD1</strain>
    </source>
</reference>
<dbReference type="EMBL" id="KQ964356">
    <property type="protein sequence ID" value="KXJ84686.1"/>
    <property type="molecule type" value="Genomic_DNA"/>
</dbReference>
<proteinExistence type="predicted"/>
<dbReference type="OrthoDB" id="635774at2759"/>
<feature type="compositionally biased region" description="Basic and acidic residues" evidence="1">
    <location>
        <begin position="15"/>
        <end position="34"/>
    </location>
</feature>
<dbReference type="InParanoid" id="A0A136II79"/>
<dbReference type="SUPFAM" id="SSF56112">
    <property type="entry name" value="Protein kinase-like (PK-like)"/>
    <property type="match status" value="1"/>
</dbReference>
<dbReference type="PANTHER" id="PTHR23257">
    <property type="entry name" value="SERINE-THREONINE PROTEIN KINASE"/>
    <property type="match status" value="1"/>
</dbReference>
<dbReference type="GO" id="GO:0007165">
    <property type="term" value="P:signal transduction"/>
    <property type="evidence" value="ECO:0007669"/>
    <property type="project" value="TreeGrafter"/>
</dbReference>
<dbReference type="GO" id="GO:0004672">
    <property type="term" value="F:protein kinase activity"/>
    <property type="evidence" value="ECO:0007669"/>
    <property type="project" value="InterPro"/>
</dbReference>